<dbReference type="PROSITE" id="PS50206">
    <property type="entry name" value="RHODANESE_3"/>
    <property type="match status" value="1"/>
</dbReference>
<evidence type="ECO:0000313" key="4">
    <source>
        <dbReference type="Proteomes" id="UP001221189"/>
    </source>
</evidence>
<evidence type="ECO:0000313" key="3">
    <source>
        <dbReference type="EMBL" id="MDC8774078.1"/>
    </source>
</evidence>
<accession>A0ABT5KJI3</accession>
<feature type="compositionally biased region" description="Basic and acidic residues" evidence="1">
    <location>
        <begin position="18"/>
        <end position="27"/>
    </location>
</feature>
<dbReference type="SUPFAM" id="SSF52821">
    <property type="entry name" value="Rhodanese/Cell cycle control phosphatase"/>
    <property type="match status" value="1"/>
</dbReference>
<keyword evidence="4" id="KW-1185">Reference proteome</keyword>
<dbReference type="PANTHER" id="PTHR44086">
    <property type="entry name" value="THIOSULFATE SULFURTRANSFERASE RDL2, MITOCHONDRIAL-RELATED"/>
    <property type="match status" value="1"/>
</dbReference>
<dbReference type="Pfam" id="PF00581">
    <property type="entry name" value="Rhodanese"/>
    <property type="match status" value="1"/>
</dbReference>
<dbReference type="PANTHER" id="PTHR44086:SF10">
    <property type="entry name" value="THIOSULFATE SULFURTRANSFERASE_RHODANESE-LIKE DOMAIN-CONTAINING PROTEIN 3"/>
    <property type="match status" value="1"/>
</dbReference>
<name>A0ABT5KJI3_9BURK</name>
<feature type="domain" description="Rhodanese" evidence="2">
    <location>
        <begin position="40"/>
        <end position="129"/>
    </location>
</feature>
<dbReference type="InterPro" id="IPR036873">
    <property type="entry name" value="Rhodanese-like_dom_sf"/>
</dbReference>
<dbReference type="EMBL" id="JAQQXT010000017">
    <property type="protein sequence ID" value="MDC8774078.1"/>
    <property type="molecule type" value="Genomic_DNA"/>
</dbReference>
<feature type="region of interest" description="Disordered" evidence="1">
    <location>
        <begin position="18"/>
        <end position="40"/>
    </location>
</feature>
<dbReference type="InterPro" id="IPR001763">
    <property type="entry name" value="Rhodanese-like_dom"/>
</dbReference>
<sequence length="130" mass="14205">MTWASFYLPIDAQMAAQEEPHYHHESDQPQAGGRQREQALPEDALLIDVRSYAEYMAGHLPDAHCLPLPQMSHLVSQMAPDHDAPIVLYCSSGGRAEQALGLLQRMGYTNVRNGGGAIALGKTLGKSIEH</sequence>
<dbReference type="SMART" id="SM00450">
    <property type="entry name" value="RHOD"/>
    <property type="match status" value="1"/>
</dbReference>
<proteinExistence type="predicted"/>
<evidence type="ECO:0000259" key="2">
    <source>
        <dbReference type="PROSITE" id="PS50206"/>
    </source>
</evidence>
<dbReference type="CDD" id="cd00158">
    <property type="entry name" value="RHOD"/>
    <property type="match status" value="1"/>
</dbReference>
<dbReference type="Gene3D" id="3.40.250.10">
    <property type="entry name" value="Rhodanese-like domain"/>
    <property type="match status" value="1"/>
</dbReference>
<gene>
    <name evidence="3" type="ORF">PRZ03_21160</name>
</gene>
<comment type="caution">
    <text evidence="3">The sequence shown here is derived from an EMBL/GenBank/DDBJ whole genome shotgun (WGS) entry which is preliminary data.</text>
</comment>
<dbReference type="RefSeq" id="WP_273602131.1">
    <property type="nucleotide sequence ID" value="NZ_JAQQXT010000017.1"/>
</dbReference>
<protein>
    <submittedName>
        <fullName evidence="3">Rhodanese-like domain-containing protein</fullName>
    </submittedName>
</protein>
<organism evidence="3 4">
    <name type="scientific">Roseateles albus</name>
    <dbReference type="NCBI Taxonomy" id="2987525"/>
    <lineage>
        <taxon>Bacteria</taxon>
        <taxon>Pseudomonadati</taxon>
        <taxon>Pseudomonadota</taxon>
        <taxon>Betaproteobacteria</taxon>
        <taxon>Burkholderiales</taxon>
        <taxon>Sphaerotilaceae</taxon>
        <taxon>Roseateles</taxon>
    </lineage>
</organism>
<reference evidence="3 4" key="1">
    <citation type="submission" date="2022-10" db="EMBL/GenBank/DDBJ databases">
        <title>Paucibacter sp. hw1 Genome sequencing.</title>
        <authorList>
            <person name="Park S."/>
        </authorList>
    </citation>
    <scope>NUCLEOTIDE SEQUENCE [LARGE SCALE GENOMIC DNA]</scope>
    <source>
        <strain evidence="4">hw1</strain>
    </source>
</reference>
<evidence type="ECO:0000256" key="1">
    <source>
        <dbReference type="SAM" id="MobiDB-lite"/>
    </source>
</evidence>
<dbReference type="Proteomes" id="UP001221189">
    <property type="component" value="Unassembled WGS sequence"/>
</dbReference>